<reference evidence="1 2" key="1">
    <citation type="journal article" date="2011" name="Science">
        <title>The ecoresponsive genome of Daphnia pulex.</title>
        <authorList>
            <person name="Colbourne J.K."/>
            <person name="Pfrender M.E."/>
            <person name="Gilbert D."/>
            <person name="Thomas W.K."/>
            <person name="Tucker A."/>
            <person name="Oakley T.H."/>
            <person name="Tokishita S."/>
            <person name="Aerts A."/>
            <person name="Arnold G.J."/>
            <person name="Basu M.K."/>
            <person name="Bauer D.J."/>
            <person name="Caceres C.E."/>
            <person name="Carmel L."/>
            <person name="Casola C."/>
            <person name="Choi J.H."/>
            <person name="Detter J.C."/>
            <person name="Dong Q."/>
            <person name="Dusheyko S."/>
            <person name="Eads B.D."/>
            <person name="Frohlich T."/>
            <person name="Geiler-Samerotte K.A."/>
            <person name="Gerlach D."/>
            <person name="Hatcher P."/>
            <person name="Jogdeo S."/>
            <person name="Krijgsveld J."/>
            <person name="Kriventseva E.V."/>
            <person name="Kultz D."/>
            <person name="Laforsch C."/>
            <person name="Lindquist E."/>
            <person name="Lopez J."/>
            <person name="Manak J.R."/>
            <person name="Muller J."/>
            <person name="Pangilinan J."/>
            <person name="Patwardhan R.P."/>
            <person name="Pitluck S."/>
            <person name="Pritham E.J."/>
            <person name="Rechtsteiner A."/>
            <person name="Rho M."/>
            <person name="Rogozin I.B."/>
            <person name="Sakarya O."/>
            <person name="Salamov A."/>
            <person name="Schaack S."/>
            <person name="Shapiro H."/>
            <person name="Shiga Y."/>
            <person name="Skalitzky C."/>
            <person name="Smith Z."/>
            <person name="Souvorov A."/>
            <person name="Sung W."/>
            <person name="Tang Z."/>
            <person name="Tsuchiya D."/>
            <person name="Tu H."/>
            <person name="Vos H."/>
            <person name="Wang M."/>
            <person name="Wolf Y.I."/>
            <person name="Yamagata H."/>
            <person name="Yamada T."/>
            <person name="Ye Y."/>
            <person name="Shaw J.R."/>
            <person name="Andrews J."/>
            <person name="Crease T.J."/>
            <person name="Tang H."/>
            <person name="Lucas S.M."/>
            <person name="Robertson H.M."/>
            <person name="Bork P."/>
            <person name="Koonin E.V."/>
            <person name="Zdobnov E.M."/>
            <person name="Grigoriev I.V."/>
            <person name="Lynch M."/>
            <person name="Boore J.L."/>
        </authorList>
    </citation>
    <scope>NUCLEOTIDE SEQUENCE [LARGE SCALE GENOMIC DNA]</scope>
</reference>
<dbReference type="HOGENOM" id="CLU_980935_0_0_1"/>
<gene>
    <name evidence="1" type="ORF">DAPPUDRAFT_320591</name>
</gene>
<name>E9GQJ9_DAPPU</name>
<protein>
    <submittedName>
        <fullName evidence="1">Uncharacterized protein</fullName>
    </submittedName>
</protein>
<dbReference type="OrthoDB" id="6337224at2759"/>
<dbReference type="EMBL" id="GL732558">
    <property type="protein sequence ID" value="EFX78315.1"/>
    <property type="molecule type" value="Genomic_DNA"/>
</dbReference>
<dbReference type="AlphaFoldDB" id="E9GQJ9"/>
<keyword evidence="2" id="KW-1185">Reference proteome</keyword>
<evidence type="ECO:0000313" key="2">
    <source>
        <dbReference type="Proteomes" id="UP000000305"/>
    </source>
</evidence>
<dbReference type="KEGG" id="dpx:DAPPUDRAFT_320591"/>
<dbReference type="InParanoid" id="E9GQJ9"/>
<dbReference type="Proteomes" id="UP000000305">
    <property type="component" value="Unassembled WGS sequence"/>
</dbReference>
<organism evidence="1 2">
    <name type="scientific">Daphnia pulex</name>
    <name type="common">Water flea</name>
    <dbReference type="NCBI Taxonomy" id="6669"/>
    <lineage>
        <taxon>Eukaryota</taxon>
        <taxon>Metazoa</taxon>
        <taxon>Ecdysozoa</taxon>
        <taxon>Arthropoda</taxon>
        <taxon>Crustacea</taxon>
        <taxon>Branchiopoda</taxon>
        <taxon>Diplostraca</taxon>
        <taxon>Cladocera</taxon>
        <taxon>Anomopoda</taxon>
        <taxon>Daphniidae</taxon>
        <taxon>Daphnia</taxon>
    </lineage>
</organism>
<evidence type="ECO:0000313" key="1">
    <source>
        <dbReference type="EMBL" id="EFX78315.1"/>
    </source>
</evidence>
<accession>E9GQJ9</accession>
<dbReference type="PhylomeDB" id="E9GQJ9"/>
<proteinExistence type="predicted"/>
<sequence>MSRANLPNSDSINQMDEFPFPWLRLPEDLDRQLDRYLIAIRQKRDATGLVCLAIALQLIENRDKFSSLSIRPDSPAQLQFNIQAVGHAPEITVHFNAAAIEAIPATYGVARKRFYSSVLQAYPVAWKWIVQLTACSQVHPLQIKDVANYFNQFPNFKKITSFNGHEVDCSAVLPYVKFSALGIKWPKSDRDHKLVANDEIRANFLSDSFFVKHHTTFSPTADICRQLIDGLGCHVGEFEIDAEMIEAVDQSLINYWDRSFHAKIPVKLRAMAAAYAEFQGRDYANWTEGKRALSETNTILIDVWKDMFKIY</sequence>